<protein>
    <submittedName>
        <fullName evidence="1">Membrane protein</fullName>
    </submittedName>
</protein>
<sequence>MSVFMALKQNNLTKEKKQREMNLELLRIISMVMVVTLHYMSHGSGLSQNKVYSVNWFFSWTIDTLSMVSVNCFVLISGYFLVQSKFKLKKIIQLWLQVLFYSIGIYIILAATGLINFNIIDFGSSCLPVLLSQYWFAQMYIALYIFSPFLNILIHSLNKNQMRNLLMILFFMLSLCPTILPFGTTVEKGGGYSITHFMFLYLIASYIRLYWNSNKRNYHYICGYLLLILFLLVSRLVLPLIGLSYLLCTFYQYNSLPVILASICLFMFFRGISIKNNIVNKIVKSISGLTFAVYLIHDNNFIRNTLYKEILHTTSFGNTPLFIPITISSIVGVFVVCIFIDSIRYRIFILIENSKPFDYTKTSLTKLWLKLSPSIYANAAQNN</sequence>
<evidence type="ECO:0000313" key="2">
    <source>
        <dbReference type="Proteomes" id="UP001058074"/>
    </source>
</evidence>
<proteinExistence type="predicted"/>
<organism evidence="1 2">
    <name type="scientific">Inconstantimicrobium mannanitabidum</name>
    <dbReference type="NCBI Taxonomy" id="1604901"/>
    <lineage>
        <taxon>Bacteria</taxon>
        <taxon>Bacillati</taxon>
        <taxon>Bacillota</taxon>
        <taxon>Clostridia</taxon>
        <taxon>Eubacteriales</taxon>
        <taxon>Clostridiaceae</taxon>
        <taxon>Inconstantimicrobium</taxon>
    </lineage>
</organism>
<keyword evidence="2" id="KW-1185">Reference proteome</keyword>
<name>A0ACB5RF95_9CLOT</name>
<accession>A0ACB5RF95</accession>
<reference evidence="1" key="1">
    <citation type="journal article" date="2025" name="Int. J. Syst. Evol. Microbiol.">
        <title>Inconstantimicrobium mannanitabidum sp. nov., a novel member of the family Clostridiaceae isolated from anoxic soil under the treatment of reductive soil disinfestation.</title>
        <authorList>
            <person name="Ueki A."/>
            <person name="Tonouchi A."/>
            <person name="Honma S."/>
            <person name="Kaku N."/>
            <person name="Ueki K."/>
        </authorList>
    </citation>
    <scope>NUCLEOTIDE SEQUENCE</scope>
    <source>
        <strain evidence="1">TW13</strain>
    </source>
</reference>
<gene>
    <name evidence="1" type="ORF">rsdtw13_28040</name>
</gene>
<comment type="caution">
    <text evidence="1">The sequence shown here is derived from an EMBL/GenBank/DDBJ whole genome shotgun (WGS) entry which is preliminary data.</text>
</comment>
<evidence type="ECO:0000313" key="1">
    <source>
        <dbReference type="EMBL" id="GKX67546.1"/>
    </source>
</evidence>
<dbReference type="Proteomes" id="UP001058074">
    <property type="component" value="Unassembled WGS sequence"/>
</dbReference>
<dbReference type="EMBL" id="BROD01000001">
    <property type="protein sequence ID" value="GKX67546.1"/>
    <property type="molecule type" value="Genomic_DNA"/>
</dbReference>